<dbReference type="RefSeq" id="WP_179790423.1">
    <property type="nucleotide sequence ID" value="NZ_BAAARR010000031.1"/>
</dbReference>
<dbReference type="Proteomes" id="UP000579605">
    <property type="component" value="Unassembled WGS sequence"/>
</dbReference>
<evidence type="ECO:0000313" key="2">
    <source>
        <dbReference type="EMBL" id="NYH92973.1"/>
    </source>
</evidence>
<keyword evidence="3" id="KW-1185">Reference proteome</keyword>
<comment type="caution">
    <text evidence="2">The sequence shown here is derived from an EMBL/GenBank/DDBJ whole genome shotgun (WGS) entry which is preliminary data.</text>
</comment>
<gene>
    <name evidence="2" type="ORF">F4554_005611</name>
</gene>
<evidence type="ECO:0000256" key="1">
    <source>
        <dbReference type="SAM" id="MobiDB-lite"/>
    </source>
</evidence>
<protein>
    <submittedName>
        <fullName evidence="2">Uncharacterized protein</fullName>
    </submittedName>
</protein>
<accession>A0A852ZL72</accession>
<feature type="region of interest" description="Disordered" evidence="1">
    <location>
        <begin position="1"/>
        <end position="49"/>
    </location>
</feature>
<dbReference type="AlphaFoldDB" id="A0A852ZL72"/>
<dbReference type="EMBL" id="JACBZH010000001">
    <property type="protein sequence ID" value="NYH92973.1"/>
    <property type="molecule type" value="Genomic_DNA"/>
</dbReference>
<organism evidence="2 3">
    <name type="scientific">Actinopolymorpha rutila</name>
    <dbReference type="NCBI Taxonomy" id="446787"/>
    <lineage>
        <taxon>Bacteria</taxon>
        <taxon>Bacillati</taxon>
        <taxon>Actinomycetota</taxon>
        <taxon>Actinomycetes</taxon>
        <taxon>Propionibacteriales</taxon>
        <taxon>Actinopolymorphaceae</taxon>
        <taxon>Actinopolymorpha</taxon>
    </lineage>
</organism>
<proteinExistence type="predicted"/>
<name>A0A852ZL72_9ACTN</name>
<sequence>MRVDGGDDGPIINTLEVNGENYSRQQEESASTDSSSDKLTVRVTDVSEQ</sequence>
<evidence type="ECO:0000313" key="3">
    <source>
        <dbReference type="Proteomes" id="UP000579605"/>
    </source>
</evidence>
<feature type="compositionally biased region" description="Polar residues" evidence="1">
    <location>
        <begin position="20"/>
        <end position="34"/>
    </location>
</feature>
<reference evidence="2 3" key="1">
    <citation type="submission" date="2020-07" db="EMBL/GenBank/DDBJ databases">
        <title>Sequencing the genomes of 1000 actinobacteria strains.</title>
        <authorList>
            <person name="Klenk H.-P."/>
        </authorList>
    </citation>
    <scope>NUCLEOTIDE SEQUENCE [LARGE SCALE GENOMIC DNA]</scope>
    <source>
        <strain evidence="2 3">DSM 18448</strain>
    </source>
</reference>